<dbReference type="PROSITE" id="PS50181">
    <property type="entry name" value="FBOX"/>
    <property type="match status" value="1"/>
</dbReference>
<sequence>MTLLTDLNLESLTYTHADLRWNCFSLDRLLDRMAPVFSINDPTPRTRELGALTVLPTELLLDILENLSIIDLMRFRRCNRYSSYFVDTIPPLRTALRIAPNTVKGMMALQVSAHITANQLCQKLYQKECDGCGALAQCIYLPACLRACFRCTFLPFNGWFQCPQTEDRLVVEWMLRPEQLAARPSFRPLLGTFTNGMNKFKMVERHTMYDCPTKKLNEKLGWSPWYDARAKFEMDPDPSALTWGRIERQVAMWRQDPNREAVTVVRDPPPQGLLIHMALVVAPWPDSTSSEAEQGVFCSTCLGTVNQHKLYTEDMFLEHLRDCRVQPDALWASQSQRFRLWLCEDDE</sequence>
<protein>
    <recommendedName>
        <fullName evidence="1">F-box domain-containing protein</fullName>
    </recommendedName>
</protein>
<dbReference type="SMART" id="SM00256">
    <property type="entry name" value="FBOX"/>
    <property type="match status" value="1"/>
</dbReference>
<dbReference type="InterPro" id="IPR036047">
    <property type="entry name" value="F-box-like_dom_sf"/>
</dbReference>
<dbReference type="Proteomes" id="UP000799770">
    <property type="component" value="Unassembled WGS sequence"/>
</dbReference>
<keyword evidence="3" id="KW-1185">Reference proteome</keyword>
<evidence type="ECO:0000313" key="3">
    <source>
        <dbReference type="Proteomes" id="UP000799770"/>
    </source>
</evidence>
<dbReference type="CDD" id="cd09917">
    <property type="entry name" value="F-box_SF"/>
    <property type="match status" value="1"/>
</dbReference>
<dbReference type="EMBL" id="ML977340">
    <property type="protein sequence ID" value="KAF2109826.1"/>
    <property type="molecule type" value="Genomic_DNA"/>
</dbReference>
<dbReference type="Pfam" id="PF00646">
    <property type="entry name" value="F-box"/>
    <property type="match status" value="1"/>
</dbReference>
<name>A0A6A5YRW0_9PLEO</name>
<evidence type="ECO:0000259" key="1">
    <source>
        <dbReference type="PROSITE" id="PS50181"/>
    </source>
</evidence>
<reference evidence="2" key="1">
    <citation type="journal article" date="2020" name="Stud. Mycol.">
        <title>101 Dothideomycetes genomes: a test case for predicting lifestyles and emergence of pathogens.</title>
        <authorList>
            <person name="Haridas S."/>
            <person name="Albert R."/>
            <person name="Binder M."/>
            <person name="Bloem J."/>
            <person name="Labutti K."/>
            <person name="Salamov A."/>
            <person name="Andreopoulos B."/>
            <person name="Baker S."/>
            <person name="Barry K."/>
            <person name="Bills G."/>
            <person name="Bluhm B."/>
            <person name="Cannon C."/>
            <person name="Castanera R."/>
            <person name="Culley D."/>
            <person name="Daum C."/>
            <person name="Ezra D."/>
            <person name="Gonzalez J."/>
            <person name="Henrissat B."/>
            <person name="Kuo A."/>
            <person name="Liang C."/>
            <person name="Lipzen A."/>
            <person name="Lutzoni F."/>
            <person name="Magnuson J."/>
            <person name="Mondo S."/>
            <person name="Nolan M."/>
            <person name="Ohm R."/>
            <person name="Pangilinan J."/>
            <person name="Park H.-J."/>
            <person name="Ramirez L."/>
            <person name="Alfaro M."/>
            <person name="Sun H."/>
            <person name="Tritt A."/>
            <person name="Yoshinaga Y."/>
            <person name="Zwiers L.-H."/>
            <person name="Turgeon B."/>
            <person name="Goodwin S."/>
            <person name="Spatafora J."/>
            <person name="Crous P."/>
            <person name="Grigoriev I."/>
        </authorList>
    </citation>
    <scope>NUCLEOTIDE SEQUENCE</scope>
    <source>
        <strain evidence="2">CBS 627.86</strain>
    </source>
</reference>
<proteinExistence type="predicted"/>
<dbReference type="InterPro" id="IPR001810">
    <property type="entry name" value="F-box_dom"/>
</dbReference>
<organism evidence="2 3">
    <name type="scientific">Lophiotrema nucula</name>
    <dbReference type="NCBI Taxonomy" id="690887"/>
    <lineage>
        <taxon>Eukaryota</taxon>
        <taxon>Fungi</taxon>
        <taxon>Dikarya</taxon>
        <taxon>Ascomycota</taxon>
        <taxon>Pezizomycotina</taxon>
        <taxon>Dothideomycetes</taxon>
        <taxon>Pleosporomycetidae</taxon>
        <taxon>Pleosporales</taxon>
        <taxon>Lophiotremataceae</taxon>
        <taxon>Lophiotrema</taxon>
    </lineage>
</organism>
<dbReference type="OrthoDB" id="3681166at2759"/>
<dbReference type="AlphaFoldDB" id="A0A6A5YRW0"/>
<gene>
    <name evidence="2" type="ORF">BDV96DRAFT_651403</name>
</gene>
<accession>A0A6A5YRW0</accession>
<evidence type="ECO:0000313" key="2">
    <source>
        <dbReference type="EMBL" id="KAF2109826.1"/>
    </source>
</evidence>
<dbReference type="SUPFAM" id="SSF81383">
    <property type="entry name" value="F-box domain"/>
    <property type="match status" value="1"/>
</dbReference>
<feature type="domain" description="F-box" evidence="1">
    <location>
        <begin position="49"/>
        <end position="98"/>
    </location>
</feature>